<dbReference type="GO" id="GO:0005643">
    <property type="term" value="C:nuclear pore"/>
    <property type="evidence" value="ECO:0007669"/>
    <property type="project" value="TreeGrafter"/>
</dbReference>
<organism evidence="9">
    <name type="scientific">Oryza nivara</name>
    <name type="common">Indian wild rice</name>
    <name type="synonym">Oryza sativa f. spontanea</name>
    <dbReference type="NCBI Taxonomy" id="4536"/>
    <lineage>
        <taxon>Eukaryota</taxon>
        <taxon>Viridiplantae</taxon>
        <taxon>Streptophyta</taxon>
        <taxon>Embryophyta</taxon>
        <taxon>Tracheophyta</taxon>
        <taxon>Spermatophyta</taxon>
        <taxon>Magnoliopsida</taxon>
        <taxon>Liliopsida</taxon>
        <taxon>Poales</taxon>
        <taxon>Poaceae</taxon>
        <taxon>BOP clade</taxon>
        <taxon>Oryzoideae</taxon>
        <taxon>Oryzeae</taxon>
        <taxon>Oryzinae</taxon>
        <taxon>Oryza</taxon>
    </lineage>
</organism>
<keyword evidence="4" id="KW-0813">Transport</keyword>
<protein>
    <recommendedName>
        <fullName evidence="8">Exportin-4</fullName>
    </recommendedName>
</protein>
<evidence type="ECO:0000313" key="10">
    <source>
        <dbReference type="Proteomes" id="UP000006591"/>
    </source>
</evidence>
<dbReference type="GO" id="GO:0005049">
    <property type="term" value="F:nuclear export signal receptor activity"/>
    <property type="evidence" value="ECO:0007669"/>
    <property type="project" value="InterPro"/>
</dbReference>
<evidence type="ECO:0000256" key="6">
    <source>
        <dbReference type="ARBA" id="ARBA00022927"/>
    </source>
</evidence>
<dbReference type="Gramene" id="ONIVA10G14490.1">
    <property type="protein sequence ID" value="ONIVA10G14490.1"/>
    <property type="gene ID" value="ONIVA10G14490"/>
</dbReference>
<dbReference type="Gene3D" id="1.25.10.10">
    <property type="entry name" value="Leucine-rich Repeat Variant"/>
    <property type="match status" value="2"/>
</dbReference>
<evidence type="ECO:0000256" key="5">
    <source>
        <dbReference type="ARBA" id="ARBA00022490"/>
    </source>
</evidence>
<keyword evidence="10" id="KW-1185">Reference proteome</keyword>
<sequence>MQGFPGGAPDPQQLQSTMLAIEQACSLIQMHMSPADAEKVISSLHSSPMPYQACRFILETSHMPNARFQAAGAIGDAAIREWGILSDDNKKSLIVYCLNYVMEHASSPEGYVQAKVSAVAARLLKRGWVEFSDQEKAAIFFEIEQCVRGIHGPNRQFATINFLEALVSEFSPGTASAMCLPKEFHEQCQWSLEVKFLKDFYCWAQAAVFNSADRILNVNASVAEEKACSAAFRLMFQILSWSFKHNVEHANSEAKINSGLRSDAINLKKFERSLVKPGSVWSDILISSGHVQWVLNFYTAARQKFSYDTLWVDSPIATSCRQLIVQLCSLTGSVFPNDNADGQIQYLVRILSAVVHWIEPPDVIAASIRSGASESEFVDGCHALLSMASLTTCSLFDNLLKSTRNYGTINLLSALTSEAVKSFLDNQNEEETWGSEALDILLETWNVILGDVDSEKSPMSVDGAIAASSLFKIIVESHLKAAADSAFEDTDDAEYFHVSVSKRDEQLALYAQIARSAADTTIPFLAQLFSERFARLSQRNGENDPTQTLEELYWLLLITSHVLTDSGEGETLLIPEALQVGFPYVVEVAQHPVVALSWNQGKAVIWFLARWVATYLVPLDVSRGQVNRAEIDSVDKHMLQHSRKMLNSFAWENNQGERVLDFVVLISMVALTTYQGEIELQTLTCQKLLATVVRRKHTCTYVVQLDSWRDLTRAFASGRSLFSLTGRLQRSLAETLACAASCIKDPEASVQYLRDLMGPVAGCLVENANRSDLKSVAQQADVVYMVCCLLERLRGAARATQPRTQKVLFEMGHTVMNSLLTLLESAVIYMILKFVVDFVDGQAVFLDAKETSVLVGFLSDSSIEGSQDIAEVIYVGVDIVTPLISLDLLKYPKLSRDYFALISHLLEVYPEKVANLNKVAFARIIGSLEFGLRNQARAFSDSDIVDRCLTAINALASYHFKERLGAYGIRRIKWQTSGKHIKSLFEAASAIASVRRFQRLLQELVEKQQNPTVKSRLGMAFHNLTSSNNLSNSLDRPNRQRFRKNLRTFLGDVSGFMQIK</sequence>
<dbReference type="AlphaFoldDB" id="A0A0E0ITZ4"/>
<dbReference type="eggNOG" id="KOG4541">
    <property type="taxonomic scope" value="Eukaryota"/>
</dbReference>
<dbReference type="SUPFAM" id="SSF48371">
    <property type="entry name" value="ARM repeat"/>
    <property type="match status" value="1"/>
</dbReference>
<dbReference type="GO" id="GO:0006611">
    <property type="term" value="P:protein export from nucleus"/>
    <property type="evidence" value="ECO:0007669"/>
    <property type="project" value="TreeGrafter"/>
</dbReference>
<reference evidence="9" key="1">
    <citation type="submission" date="2015-04" db="UniProtKB">
        <authorList>
            <consortium name="EnsemblPlants"/>
        </authorList>
    </citation>
    <scope>IDENTIFICATION</scope>
    <source>
        <strain evidence="9">SL10</strain>
    </source>
</reference>
<accession>A0A0E0ITZ4</accession>
<name>A0A0E0ITZ4_ORYNI</name>
<dbReference type="InterPro" id="IPR016024">
    <property type="entry name" value="ARM-type_fold"/>
</dbReference>
<dbReference type="PANTHER" id="PTHR12596:SF1">
    <property type="entry name" value="EXPORTIN-4"/>
    <property type="match status" value="1"/>
</dbReference>
<evidence type="ECO:0000256" key="3">
    <source>
        <dbReference type="ARBA" id="ARBA00009466"/>
    </source>
</evidence>
<dbReference type="GO" id="GO:0005737">
    <property type="term" value="C:cytoplasm"/>
    <property type="evidence" value="ECO:0007669"/>
    <property type="project" value="UniProtKB-SubCell"/>
</dbReference>
<reference evidence="9" key="2">
    <citation type="submission" date="2018-04" db="EMBL/GenBank/DDBJ databases">
        <title>OnivRS2 (Oryza nivara Reference Sequence Version 2).</title>
        <authorList>
            <person name="Zhang J."/>
            <person name="Kudrna D."/>
            <person name="Lee S."/>
            <person name="Talag J."/>
            <person name="Rajasekar S."/>
            <person name="Welchert J."/>
            <person name="Hsing Y.-I."/>
            <person name="Wing R.A."/>
        </authorList>
    </citation>
    <scope>NUCLEOTIDE SEQUENCE [LARGE SCALE GENOMIC DNA]</scope>
</reference>
<evidence type="ECO:0000256" key="8">
    <source>
        <dbReference type="ARBA" id="ARBA00040444"/>
    </source>
</evidence>
<keyword evidence="6" id="KW-0653">Protein transport</keyword>
<keyword evidence="7" id="KW-0539">Nucleus</keyword>
<evidence type="ECO:0000313" key="9">
    <source>
        <dbReference type="EnsemblPlants" id="ONIVA10G14490.1"/>
    </source>
</evidence>
<comment type="similarity">
    <text evidence="3">Belongs to the exportin family.</text>
</comment>
<dbReference type="Proteomes" id="UP000006591">
    <property type="component" value="Chromosome 10"/>
</dbReference>
<dbReference type="STRING" id="4536.A0A0E0ITZ4"/>
<evidence type="ECO:0000256" key="1">
    <source>
        <dbReference type="ARBA" id="ARBA00004123"/>
    </source>
</evidence>
<evidence type="ECO:0000256" key="7">
    <source>
        <dbReference type="ARBA" id="ARBA00023242"/>
    </source>
</evidence>
<evidence type="ECO:0000256" key="2">
    <source>
        <dbReference type="ARBA" id="ARBA00004496"/>
    </source>
</evidence>
<comment type="subcellular location">
    <subcellularLocation>
        <location evidence="2">Cytoplasm</location>
    </subcellularLocation>
    <subcellularLocation>
        <location evidence="1">Nucleus</location>
    </subcellularLocation>
</comment>
<dbReference type="InterPro" id="IPR011989">
    <property type="entry name" value="ARM-like"/>
</dbReference>
<evidence type="ECO:0000256" key="4">
    <source>
        <dbReference type="ARBA" id="ARBA00022448"/>
    </source>
</evidence>
<proteinExistence type="inferred from homology"/>
<dbReference type="EnsemblPlants" id="ONIVA10G14490.1">
    <property type="protein sequence ID" value="ONIVA10G14490.1"/>
    <property type="gene ID" value="ONIVA10G14490"/>
</dbReference>
<keyword evidence="5" id="KW-0963">Cytoplasm</keyword>
<dbReference type="OMA" id="SCKSIFH"/>
<dbReference type="InterPro" id="IPR044189">
    <property type="entry name" value="XPO4/7-like"/>
</dbReference>
<dbReference type="PANTHER" id="PTHR12596">
    <property type="entry name" value="EXPORTIN 4,7-RELATED"/>
    <property type="match status" value="1"/>
</dbReference>
<dbReference type="HOGENOM" id="CLU_005818_1_0_1"/>